<dbReference type="STRING" id="1048983.EL17_02965"/>
<keyword evidence="5" id="KW-1185">Reference proteome</keyword>
<dbReference type="InterPro" id="IPR020568">
    <property type="entry name" value="Ribosomal_Su5_D2-typ_SF"/>
</dbReference>
<comment type="similarity">
    <text evidence="1">Belongs to the IMPACT family.</text>
</comment>
<dbReference type="InterPro" id="IPR001498">
    <property type="entry name" value="Impact_N"/>
</dbReference>
<evidence type="ECO:0000313" key="4">
    <source>
        <dbReference type="EMBL" id="KEO74652.1"/>
    </source>
</evidence>
<feature type="domain" description="Impact N-terminal" evidence="2">
    <location>
        <begin position="19"/>
        <end position="124"/>
    </location>
</feature>
<gene>
    <name evidence="4" type="ORF">EL17_02965</name>
</gene>
<dbReference type="AlphaFoldDB" id="A0A074LLE3"/>
<reference evidence="4 5" key="1">
    <citation type="submission" date="2014-04" db="EMBL/GenBank/DDBJ databases">
        <title>Characterization and application of a salt tolerant electro-active bacterium.</title>
        <authorList>
            <person name="Yang L."/>
            <person name="Wei S."/>
            <person name="Tay Q.X.M."/>
        </authorList>
    </citation>
    <scope>NUCLEOTIDE SEQUENCE [LARGE SCALE GENOMIC DNA]</scope>
    <source>
        <strain evidence="4 5">LY1</strain>
    </source>
</reference>
<dbReference type="InterPro" id="IPR036956">
    <property type="entry name" value="Impact_N_sf"/>
</dbReference>
<feature type="domain" description="UPF0029" evidence="3">
    <location>
        <begin position="141"/>
        <end position="194"/>
    </location>
</feature>
<evidence type="ECO:0000313" key="5">
    <source>
        <dbReference type="Proteomes" id="UP000027821"/>
    </source>
</evidence>
<dbReference type="GO" id="GO:0006446">
    <property type="term" value="P:regulation of translational initiation"/>
    <property type="evidence" value="ECO:0007669"/>
    <property type="project" value="TreeGrafter"/>
</dbReference>
<dbReference type="GO" id="GO:0005737">
    <property type="term" value="C:cytoplasm"/>
    <property type="evidence" value="ECO:0007669"/>
    <property type="project" value="TreeGrafter"/>
</dbReference>
<dbReference type="SUPFAM" id="SSF54211">
    <property type="entry name" value="Ribosomal protein S5 domain 2-like"/>
    <property type="match status" value="1"/>
</dbReference>
<dbReference type="EMBL" id="JMIH01000014">
    <property type="protein sequence ID" value="KEO74652.1"/>
    <property type="molecule type" value="Genomic_DNA"/>
</dbReference>
<name>A0A074LLE3_9BACT</name>
<dbReference type="Pfam" id="PF01205">
    <property type="entry name" value="Impact_N"/>
    <property type="match status" value="1"/>
</dbReference>
<dbReference type="PANTHER" id="PTHR16301">
    <property type="entry name" value="IMPACT-RELATED"/>
    <property type="match status" value="1"/>
</dbReference>
<sequence length="198" mass="22804">MNDTFLTLKEASEGLYKEKGSKFLAFAFPVSDDHEIKEKLDTLRKKYYDARHHCYAYMLGKDKENYRTNDDGEPNHSAGDPILGQIRSKDLTNVLIVVVRYFGGTKLGVGGLINAYKTAAAEAIQANEIITEMVTKNIRFTFDYLDMNEVMRLIKEYDLEIKKQEFDNTCTMTIRVREANFDKFMERLIEISSANILN</sequence>
<dbReference type="InterPro" id="IPR035647">
    <property type="entry name" value="EFG_III/V"/>
</dbReference>
<dbReference type="OrthoDB" id="9813771at2"/>
<evidence type="ECO:0000259" key="3">
    <source>
        <dbReference type="Pfam" id="PF09186"/>
    </source>
</evidence>
<dbReference type="InterPro" id="IPR015796">
    <property type="entry name" value="Impact_YigZ-like"/>
</dbReference>
<dbReference type="Gene3D" id="3.30.70.240">
    <property type="match status" value="1"/>
</dbReference>
<dbReference type="SUPFAM" id="SSF54980">
    <property type="entry name" value="EF-G C-terminal domain-like"/>
    <property type="match status" value="1"/>
</dbReference>
<organism evidence="4 5">
    <name type="scientific">Anditalea andensis</name>
    <dbReference type="NCBI Taxonomy" id="1048983"/>
    <lineage>
        <taxon>Bacteria</taxon>
        <taxon>Pseudomonadati</taxon>
        <taxon>Bacteroidota</taxon>
        <taxon>Cytophagia</taxon>
        <taxon>Cytophagales</taxon>
        <taxon>Cytophagaceae</taxon>
        <taxon>Anditalea</taxon>
    </lineage>
</organism>
<dbReference type="PROSITE" id="PS00910">
    <property type="entry name" value="UPF0029"/>
    <property type="match status" value="1"/>
</dbReference>
<evidence type="ECO:0000256" key="1">
    <source>
        <dbReference type="ARBA" id="ARBA00007665"/>
    </source>
</evidence>
<dbReference type="Proteomes" id="UP000027821">
    <property type="component" value="Unassembled WGS sequence"/>
</dbReference>
<dbReference type="RefSeq" id="WP_035070670.1">
    <property type="nucleotide sequence ID" value="NZ_JMIH01000014.1"/>
</dbReference>
<accession>A0A074LLE3</accession>
<evidence type="ECO:0000259" key="2">
    <source>
        <dbReference type="Pfam" id="PF01205"/>
    </source>
</evidence>
<dbReference type="InterPro" id="IPR023582">
    <property type="entry name" value="Impact"/>
</dbReference>
<dbReference type="InterPro" id="IPR020569">
    <property type="entry name" value="UPF0029_Impact_CS"/>
</dbReference>
<comment type="caution">
    <text evidence="4">The sequence shown here is derived from an EMBL/GenBank/DDBJ whole genome shotgun (WGS) entry which is preliminary data.</text>
</comment>
<dbReference type="NCBIfam" id="TIGR00257">
    <property type="entry name" value="IMPACT_YIGZ"/>
    <property type="match status" value="1"/>
</dbReference>
<dbReference type="PANTHER" id="PTHR16301:SF20">
    <property type="entry name" value="IMPACT FAMILY MEMBER YIGZ"/>
    <property type="match status" value="1"/>
</dbReference>
<dbReference type="Gene3D" id="3.30.230.30">
    <property type="entry name" value="Impact, N-terminal domain"/>
    <property type="match status" value="1"/>
</dbReference>
<protein>
    <submittedName>
        <fullName evidence="4">Transporter protein</fullName>
    </submittedName>
</protein>
<dbReference type="Pfam" id="PF09186">
    <property type="entry name" value="DUF1949"/>
    <property type="match status" value="1"/>
</dbReference>
<dbReference type="InterPro" id="IPR015269">
    <property type="entry name" value="UPF0029_Impact_C"/>
</dbReference>
<dbReference type="eggNOG" id="COG1739">
    <property type="taxonomic scope" value="Bacteria"/>
</dbReference>
<proteinExistence type="inferred from homology"/>